<dbReference type="Proteomes" id="UP000006546">
    <property type="component" value="Chromosome"/>
</dbReference>
<protein>
    <recommendedName>
        <fullName evidence="3">YkgJ family cysteine cluster protein</fullName>
    </recommendedName>
</protein>
<gene>
    <name evidence="1" type="ordered locus">Trebr_1057</name>
</gene>
<organism evidence="1 2">
    <name type="scientific">Treponema brennaborense (strain DSM 12168 / CIP 105900 / DD5/3)</name>
    <dbReference type="NCBI Taxonomy" id="906968"/>
    <lineage>
        <taxon>Bacteria</taxon>
        <taxon>Pseudomonadati</taxon>
        <taxon>Spirochaetota</taxon>
        <taxon>Spirochaetia</taxon>
        <taxon>Spirochaetales</taxon>
        <taxon>Treponemataceae</taxon>
        <taxon>Treponema</taxon>
    </lineage>
</organism>
<evidence type="ECO:0000313" key="1">
    <source>
        <dbReference type="EMBL" id="AEE16489.1"/>
    </source>
</evidence>
<dbReference type="RefSeq" id="WP_013758198.1">
    <property type="nucleotide sequence ID" value="NC_015500.1"/>
</dbReference>
<dbReference type="InterPro" id="IPR005358">
    <property type="entry name" value="Puta_zinc/iron-chelating_dom"/>
</dbReference>
<dbReference type="OrthoDB" id="9806610at2"/>
<dbReference type="AlphaFoldDB" id="F4LKB5"/>
<dbReference type="Pfam" id="PF03692">
    <property type="entry name" value="CxxCxxCC"/>
    <property type="match status" value="1"/>
</dbReference>
<dbReference type="STRING" id="906968.Trebr_1057"/>
<proteinExistence type="predicted"/>
<dbReference type="eggNOG" id="COG0727">
    <property type="taxonomic scope" value="Bacteria"/>
</dbReference>
<sequence length="225" mass="24315">MLDSSKYEGTQIQSVLEGMDAVYAHIDEAQADWKRATPAPCPDGCGQCCVGFEPEIGDAEVQYLAAWLLEHQSEVARQIVSGEFSVRPGVRDDGCIFFDPDSAYHCTVYGGRALICRLFGYCGDHGKDGRLRWKPCKFNANVPESAAVQYSAETMQRCFGALPPDMAAVSAHVEALVPGGNGNVKPLREAVPEALAKLRLVLRFLTGPGFDSPEPEPNAPQPLAS</sequence>
<dbReference type="KEGG" id="tbe:Trebr_1057"/>
<dbReference type="HOGENOM" id="CLU_105096_0_0_12"/>
<evidence type="ECO:0008006" key="3">
    <source>
        <dbReference type="Google" id="ProtNLM"/>
    </source>
</evidence>
<evidence type="ECO:0000313" key="2">
    <source>
        <dbReference type="Proteomes" id="UP000006546"/>
    </source>
</evidence>
<dbReference type="EMBL" id="CP002696">
    <property type="protein sequence ID" value="AEE16489.1"/>
    <property type="molecule type" value="Genomic_DNA"/>
</dbReference>
<accession>F4LKB5</accession>
<reference evidence="2" key="1">
    <citation type="submission" date="2011-04" db="EMBL/GenBank/DDBJ databases">
        <title>The complete genome of Treponema brennaborense DSM 12168.</title>
        <authorList>
            <person name="Lucas S."/>
            <person name="Han J."/>
            <person name="Lapidus A."/>
            <person name="Bruce D."/>
            <person name="Goodwin L."/>
            <person name="Pitluck S."/>
            <person name="Peters L."/>
            <person name="Kyrpides N."/>
            <person name="Mavromatis K."/>
            <person name="Ivanova N."/>
            <person name="Mikhailova N."/>
            <person name="Pagani I."/>
            <person name="Teshima H."/>
            <person name="Detter J.C."/>
            <person name="Tapia R."/>
            <person name="Han C."/>
            <person name="Land M."/>
            <person name="Hauser L."/>
            <person name="Markowitz V."/>
            <person name="Cheng J.-F."/>
            <person name="Hugenholtz P."/>
            <person name="Woyke T."/>
            <person name="Wu D."/>
            <person name="Gronow S."/>
            <person name="Wellnitz S."/>
            <person name="Brambilla E."/>
            <person name="Klenk H.-P."/>
            <person name="Eisen J.A."/>
        </authorList>
    </citation>
    <scope>NUCLEOTIDE SEQUENCE [LARGE SCALE GENOMIC DNA]</scope>
    <source>
        <strain evidence="2">DSM 12168 / CIP 105900 / DD5/3</strain>
    </source>
</reference>
<name>F4LKB5_TREBD</name>
<keyword evidence="2" id="KW-1185">Reference proteome</keyword>